<feature type="chain" id="PRO_5042843201" evidence="2">
    <location>
        <begin position="20"/>
        <end position="178"/>
    </location>
</feature>
<accession>A0AAN6YAS8</accession>
<keyword evidence="2" id="KW-0732">Signal</keyword>
<comment type="caution">
    <text evidence="3">The sequence shown here is derived from an EMBL/GenBank/DDBJ whole genome shotgun (WGS) entry which is preliminary data.</text>
</comment>
<evidence type="ECO:0000313" key="4">
    <source>
        <dbReference type="Proteomes" id="UP001301769"/>
    </source>
</evidence>
<organism evidence="3 4">
    <name type="scientific">Rhypophila decipiens</name>
    <dbReference type="NCBI Taxonomy" id="261697"/>
    <lineage>
        <taxon>Eukaryota</taxon>
        <taxon>Fungi</taxon>
        <taxon>Dikarya</taxon>
        <taxon>Ascomycota</taxon>
        <taxon>Pezizomycotina</taxon>
        <taxon>Sordariomycetes</taxon>
        <taxon>Sordariomycetidae</taxon>
        <taxon>Sordariales</taxon>
        <taxon>Naviculisporaceae</taxon>
        <taxon>Rhypophila</taxon>
    </lineage>
</organism>
<reference evidence="3" key="2">
    <citation type="submission" date="2023-05" db="EMBL/GenBank/DDBJ databases">
        <authorList>
            <consortium name="Lawrence Berkeley National Laboratory"/>
            <person name="Steindorff A."/>
            <person name="Hensen N."/>
            <person name="Bonometti L."/>
            <person name="Westerberg I."/>
            <person name="Brannstrom I.O."/>
            <person name="Guillou S."/>
            <person name="Cros-Aarteil S."/>
            <person name="Calhoun S."/>
            <person name="Haridas S."/>
            <person name="Kuo A."/>
            <person name="Mondo S."/>
            <person name="Pangilinan J."/>
            <person name="Riley R."/>
            <person name="Labutti K."/>
            <person name="Andreopoulos B."/>
            <person name="Lipzen A."/>
            <person name="Chen C."/>
            <person name="Yanf M."/>
            <person name="Daum C."/>
            <person name="Ng V."/>
            <person name="Clum A."/>
            <person name="Ohm R."/>
            <person name="Martin F."/>
            <person name="Silar P."/>
            <person name="Natvig D."/>
            <person name="Lalanne C."/>
            <person name="Gautier V."/>
            <person name="Ament-Velasquez S.L."/>
            <person name="Kruys A."/>
            <person name="Hutchinson M.I."/>
            <person name="Powell A.J."/>
            <person name="Barry K."/>
            <person name="Miller A.N."/>
            <person name="Grigoriev I.V."/>
            <person name="Debuchy R."/>
            <person name="Gladieux P."/>
            <person name="Thoren M.H."/>
            <person name="Johannesson H."/>
        </authorList>
    </citation>
    <scope>NUCLEOTIDE SEQUENCE</scope>
    <source>
        <strain evidence="3">PSN293</strain>
    </source>
</reference>
<keyword evidence="4" id="KW-1185">Reference proteome</keyword>
<gene>
    <name evidence="3" type="ORF">QBC37DRAFT_401379</name>
</gene>
<proteinExistence type="predicted"/>
<protein>
    <submittedName>
        <fullName evidence="3">Uncharacterized protein</fullName>
    </submittedName>
</protein>
<name>A0AAN6YAS8_9PEZI</name>
<evidence type="ECO:0000256" key="2">
    <source>
        <dbReference type="SAM" id="SignalP"/>
    </source>
</evidence>
<dbReference type="EMBL" id="MU858124">
    <property type="protein sequence ID" value="KAK4212607.1"/>
    <property type="molecule type" value="Genomic_DNA"/>
</dbReference>
<feature type="signal peptide" evidence="2">
    <location>
        <begin position="1"/>
        <end position="19"/>
    </location>
</feature>
<dbReference type="AlphaFoldDB" id="A0AAN6YAS8"/>
<evidence type="ECO:0000256" key="1">
    <source>
        <dbReference type="SAM" id="MobiDB-lite"/>
    </source>
</evidence>
<feature type="compositionally biased region" description="Low complexity" evidence="1">
    <location>
        <begin position="41"/>
        <end position="55"/>
    </location>
</feature>
<sequence>MQLKHLSTVLLAALPLAAARGGGPGNTAHGQGQARPQEGQNNNSRNNGVRNGNTNDSRGNNRGDGLLAPPTAAADGRPFCITSYTIGESPRKKSYFTQPLIEDNPWMLYTTPSLSKSEIFHVDGDDYLWYNSTNPELPGPIYSFFYTDKLEGEGTLRYMGFWIKDGVENFGDEMEFFR</sequence>
<reference evidence="3" key="1">
    <citation type="journal article" date="2023" name="Mol. Phylogenet. Evol.">
        <title>Genome-scale phylogeny and comparative genomics of the fungal order Sordariales.</title>
        <authorList>
            <person name="Hensen N."/>
            <person name="Bonometti L."/>
            <person name="Westerberg I."/>
            <person name="Brannstrom I.O."/>
            <person name="Guillou S."/>
            <person name="Cros-Aarteil S."/>
            <person name="Calhoun S."/>
            <person name="Haridas S."/>
            <person name="Kuo A."/>
            <person name="Mondo S."/>
            <person name="Pangilinan J."/>
            <person name="Riley R."/>
            <person name="LaButti K."/>
            <person name="Andreopoulos B."/>
            <person name="Lipzen A."/>
            <person name="Chen C."/>
            <person name="Yan M."/>
            <person name="Daum C."/>
            <person name="Ng V."/>
            <person name="Clum A."/>
            <person name="Steindorff A."/>
            <person name="Ohm R.A."/>
            <person name="Martin F."/>
            <person name="Silar P."/>
            <person name="Natvig D.O."/>
            <person name="Lalanne C."/>
            <person name="Gautier V."/>
            <person name="Ament-Velasquez S.L."/>
            <person name="Kruys A."/>
            <person name="Hutchinson M.I."/>
            <person name="Powell A.J."/>
            <person name="Barry K."/>
            <person name="Miller A.N."/>
            <person name="Grigoriev I.V."/>
            <person name="Debuchy R."/>
            <person name="Gladieux P."/>
            <person name="Hiltunen Thoren M."/>
            <person name="Johannesson H."/>
        </authorList>
    </citation>
    <scope>NUCLEOTIDE SEQUENCE</scope>
    <source>
        <strain evidence="3">PSN293</strain>
    </source>
</reference>
<feature type="region of interest" description="Disordered" evidence="1">
    <location>
        <begin position="22"/>
        <end position="71"/>
    </location>
</feature>
<dbReference type="Proteomes" id="UP001301769">
    <property type="component" value="Unassembled WGS sequence"/>
</dbReference>
<evidence type="ECO:0000313" key="3">
    <source>
        <dbReference type="EMBL" id="KAK4212607.1"/>
    </source>
</evidence>